<evidence type="ECO:0000256" key="9">
    <source>
        <dbReference type="ARBA" id="ARBA00023203"/>
    </source>
</evidence>
<dbReference type="FunFam" id="1.20.120.720:FF:000011">
    <property type="entry name" value="Myosin 2"/>
    <property type="match status" value="1"/>
</dbReference>
<evidence type="ECO:0000259" key="15">
    <source>
        <dbReference type="PROSITE" id="PS51844"/>
    </source>
</evidence>
<feature type="domain" description="Myosin motor" evidence="14">
    <location>
        <begin position="112"/>
        <end position="780"/>
    </location>
</feature>
<dbReference type="CDD" id="cd15475">
    <property type="entry name" value="MyosinXI_CBD"/>
    <property type="match status" value="1"/>
</dbReference>
<evidence type="ECO:0000256" key="10">
    <source>
        <dbReference type="PROSITE-ProRule" id="PRU00782"/>
    </source>
</evidence>
<organism evidence="16 17">
    <name type="scientific">Mucuna pruriens</name>
    <name type="common">Velvet bean</name>
    <name type="synonym">Dolichos pruriens</name>
    <dbReference type="NCBI Taxonomy" id="157652"/>
    <lineage>
        <taxon>Eukaryota</taxon>
        <taxon>Viridiplantae</taxon>
        <taxon>Streptophyta</taxon>
        <taxon>Embryophyta</taxon>
        <taxon>Tracheophyta</taxon>
        <taxon>Spermatophyta</taxon>
        <taxon>Magnoliopsida</taxon>
        <taxon>eudicotyledons</taxon>
        <taxon>Gunneridae</taxon>
        <taxon>Pentapetalae</taxon>
        <taxon>rosids</taxon>
        <taxon>fabids</taxon>
        <taxon>Fabales</taxon>
        <taxon>Fabaceae</taxon>
        <taxon>Papilionoideae</taxon>
        <taxon>50 kb inversion clade</taxon>
        <taxon>NPAAA clade</taxon>
        <taxon>indigoferoid/millettioid clade</taxon>
        <taxon>Phaseoleae</taxon>
        <taxon>Mucuna</taxon>
    </lineage>
</organism>
<keyword evidence="12" id="KW-0732">Signal</keyword>
<dbReference type="Gene3D" id="1.20.120.720">
    <property type="entry name" value="Myosin VI head, motor domain, U50 subdomain"/>
    <property type="match status" value="1"/>
</dbReference>
<dbReference type="PANTHER" id="PTHR13140:SF836">
    <property type="entry name" value="MYOSIN-6"/>
    <property type="match status" value="1"/>
</dbReference>
<feature type="non-terminal residue" evidence="16">
    <location>
        <position position="1"/>
    </location>
</feature>
<feature type="domain" description="Dilute" evidence="13">
    <location>
        <begin position="1205"/>
        <end position="1506"/>
    </location>
</feature>
<keyword evidence="17" id="KW-1185">Reference proteome</keyword>
<dbReference type="InterPro" id="IPR037975">
    <property type="entry name" value="MyosinXI_CBD"/>
</dbReference>
<comment type="similarity">
    <text evidence="1">Belongs to the TRAFAC class myosin-kinesin ATPase superfamily. Myosin family. Plant myosin class XI subfamily.</text>
</comment>
<comment type="caution">
    <text evidence="16">The sequence shown here is derived from an EMBL/GenBank/DDBJ whole genome shotgun (WGS) entry which is preliminary data.</text>
</comment>
<feature type="binding site" evidence="10">
    <location>
        <begin position="206"/>
        <end position="213"/>
    </location>
    <ligand>
        <name>ATP</name>
        <dbReference type="ChEBI" id="CHEBI:30616"/>
    </ligand>
</feature>
<dbReference type="InterPro" id="IPR000048">
    <property type="entry name" value="IQ_motif_EF-hand-BS"/>
</dbReference>
<dbReference type="InterPro" id="IPR036018">
    <property type="entry name" value="MYSc_Myo11"/>
</dbReference>
<keyword evidence="7 10" id="KW-0518">Myosin</keyword>
<feature type="chain" id="PRO_5016851858" evidence="12">
    <location>
        <begin position="22"/>
        <end position="1596"/>
    </location>
</feature>
<dbReference type="Pfam" id="PF01843">
    <property type="entry name" value="DIL"/>
    <property type="match status" value="1"/>
</dbReference>
<dbReference type="InterPro" id="IPR002710">
    <property type="entry name" value="Dilute_dom"/>
</dbReference>
<dbReference type="Gene3D" id="6.20.240.20">
    <property type="match status" value="1"/>
</dbReference>
<dbReference type="GO" id="GO:0005524">
    <property type="term" value="F:ATP binding"/>
    <property type="evidence" value="ECO:0007669"/>
    <property type="project" value="UniProtKB-UniRule"/>
</dbReference>
<keyword evidence="2" id="KW-0677">Repeat</keyword>
<dbReference type="FunFam" id="1.20.5.190:FF:000001">
    <property type="entry name" value="unconventional myosin-Va"/>
    <property type="match status" value="1"/>
</dbReference>
<evidence type="ECO:0000256" key="12">
    <source>
        <dbReference type="SAM" id="SignalP"/>
    </source>
</evidence>
<dbReference type="InterPro" id="IPR001609">
    <property type="entry name" value="Myosin_head_motor_dom-like"/>
</dbReference>
<dbReference type="Gene3D" id="1.20.58.530">
    <property type="match status" value="1"/>
</dbReference>
<reference evidence="16" key="1">
    <citation type="submission" date="2018-05" db="EMBL/GenBank/DDBJ databases">
        <title>Draft genome of Mucuna pruriens seed.</title>
        <authorList>
            <person name="Nnadi N.E."/>
            <person name="Vos R."/>
            <person name="Hasami M.H."/>
            <person name="Devisetty U.K."/>
            <person name="Aguiy J.C."/>
        </authorList>
    </citation>
    <scope>NUCLEOTIDE SEQUENCE [LARGE SCALE GENOMIC DNA]</scope>
    <source>
        <strain evidence="16">JCA_2017</strain>
    </source>
</reference>
<evidence type="ECO:0000256" key="6">
    <source>
        <dbReference type="ARBA" id="ARBA00023054"/>
    </source>
</evidence>
<dbReference type="GO" id="GO:0007015">
    <property type="term" value="P:actin filament organization"/>
    <property type="evidence" value="ECO:0007669"/>
    <property type="project" value="InterPro"/>
</dbReference>
<evidence type="ECO:0000313" key="17">
    <source>
        <dbReference type="Proteomes" id="UP000257109"/>
    </source>
</evidence>
<dbReference type="InterPro" id="IPR027417">
    <property type="entry name" value="P-loop_NTPase"/>
</dbReference>
<evidence type="ECO:0000256" key="5">
    <source>
        <dbReference type="ARBA" id="ARBA00022860"/>
    </source>
</evidence>
<feature type="domain" description="Myosin N-terminal SH3-like" evidence="15">
    <location>
        <begin position="58"/>
        <end position="107"/>
    </location>
</feature>
<dbReference type="Pfam" id="PF00063">
    <property type="entry name" value="Myosin_head"/>
    <property type="match status" value="1"/>
</dbReference>
<name>A0A371ET69_MUCPR</name>
<evidence type="ECO:0000256" key="3">
    <source>
        <dbReference type="ARBA" id="ARBA00022741"/>
    </source>
</evidence>
<feature type="non-terminal residue" evidence="16">
    <location>
        <position position="1596"/>
    </location>
</feature>
<evidence type="ECO:0000256" key="4">
    <source>
        <dbReference type="ARBA" id="ARBA00022840"/>
    </source>
</evidence>
<evidence type="ECO:0000256" key="1">
    <source>
        <dbReference type="ARBA" id="ARBA00008049"/>
    </source>
</evidence>
<keyword evidence="6 11" id="KW-0175">Coiled coil</keyword>
<accession>A0A371ET69</accession>
<protein>
    <submittedName>
        <fullName evidence="16">Myosin-8</fullName>
    </submittedName>
</protein>
<dbReference type="PROSITE" id="PS50096">
    <property type="entry name" value="IQ"/>
    <property type="match status" value="6"/>
</dbReference>
<evidence type="ECO:0000313" key="16">
    <source>
        <dbReference type="EMBL" id="RDX69232.1"/>
    </source>
</evidence>
<dbReference type="GO" id="GO:0000146">
    <property type="term" value="F:microfilament motor activity"/>
    <property type="evidence" value="ECO:0007669"/>
    <property type="project" value="TreeGrafter"/>
</dbReference>
<evidence type="ECO:0000256" key="8">
    <source>
        <dbReference type="ARBA" id="ARBA00023175"/>
    </source>
</evidence>
<keyword evidence="9 10" id="KW-0009">Actin-binding</keyword>
<feature type="coiled-coil region" evidence="11">
    <location>
        <begin position="939"/>
        <end position="1097"/>
    </location>
</feature>
<dbReference type="FunFam" id="1.10.10.820:FF:000001">
    <property type="entry name" value="Myosin heavy chain"/>
    <property type="match status" value="1"/>
</dbReference>
<dbReference type="PROSITE" id="PS51456">
    <property type="entry name" value="MYOSIN_MOTOR"/>
    <property type="match status" value="1"/>
</dbReference>
<dbReference type="PRINTS" id="PR00193">
    <property type="entry name" value="MYOSINHEAVY"/>
</dbReference>
<dbReference type="EMBL" id="QJKJ01012204">
    <property type="protein sequence ID" value="RDX69232.1"/>
    <property type="molecule type" value="Genomic_DNA"/>
</dbReference>
<evidence type="ECO:0000256" key="7">
    <source>
        <dbReference type="ARBA" id="ARBA00023123"/>
    </source>
</evidence>
<evidence type="ECO:0000256" key="2">
    <source>
        <dbReference type="ARBA" id="ARBA00022737"/>
    </source>
</evidence>
<keyword evidence="5" id="KW-0112">Calmodulin-binding</keyword>
<evidence type="ECO:0000259" key="14">
    <source>
        <dbReference type="PROSITE" id="PS51456"/>
    </source>
</evidence>
<feature type="signal peptide" evidence="12">
    <location>
        <begin position="1"/>
        <end position="21"/>
    </location>
</feature>
<keyword evidence="3 10" id="KW-0547">Nucleotide-binding</keyword>
<dbReference type="InterPro" id="IPR036961">
    <property type="entry name" value="Kinesin_motor_dom_sf"/>
</dbReference>
<dbReference type="Pfam" id="PF02736">
    <property type="entry name" value="Myosin_N"/>
    <property type="match status" value="1"/>
</dbReference>
<evidence type="ECO:0000256" key="11">
    <source>
        <dbReference type="SAM" id="Coils"/>
    </source>
</evidence>
<dbReference type="SMART" id="SM00242">
    <property type="entry name" value="MYSc"/>
    <property type="match status" value="1"/>
</dbReference>
<dbReference type="PROSITE" id="PS51844">
    <property type="entry name" value="SH3_LIKE"/>
    <property type="match status" value="1"/>
</dbReference>
<dbReference type="PROSITE" id="PS51126">
    <property type="entry name" value="DILUTE"/>
    <property type="match status" value="1"/>
</dbReference>
<dbReference type="Proteomes" id="UP000257109">
    <property type="component" value="Unassembled WGS sequence"/>
</dbReference>
<keyword evidence="8 10" id="KW-0505">Motor protein</keyword>
<dbReference type="CDD" id="cd01384">
    <property type="entry name" value="MYSc_Myo11"/>
    <property type="match status" value="1"/>
</dbReference>
<evidence type="ECO:0000259" key="13">
    <source>
        <dbReference type="PROSITE" id="PS51126"/>
    </source>
</evidence>
<feature type="region of interest" description="Actin-binding" evidence="10">
    <location>
        <begin position="661"/>
        <end position="683"/>
    </location>
</feature>
<dbReference type="Pfam" id="PF00612">
    <property type="entry name" value="IQ"/>
    <property type="match status" value="5"/>
</dbReference>
<dbReference type="GO" id="GO:0030048">
    <property type="term" value="P:actin filament-based movement"/>
    <property type="evidence" value="ECO:0007669"/>
    <property type="project" value="UniProtKB-ARBA"/>
</dbReference>
<dbReference type="GO" id="GO:0005516">
    <property type="term" value="F:calmodulin binding"/>
    <property type="evidence" value="ECO:0007669"/>
    <property type="project" value="UniProtKB-KW"/>
</dbReference>
<dbReference type="OrthoDB" id="6108017at2759"/>
<dbReference type="FunFam" id="1.20.5.190:FF:000018">
    <property type="entry name" value="Myosin XI D"/>
    <property type="match status" value="1"/>
</dbReference>
<dbReference type="SMART" id="SM00015">
    <property type="entry name" value="IQ"/>
    <property type="match status" value="6"/>
</dbReference>
<dbReference type="InterPro" id="IPR004009">
    <property type="entry name" value="SH3_Myosin"/>
</dbReference>
<dbReference type="SUPFAM" id="SSF52540">
    <property type="entry name" value="P-loop containing nucleoside triphosphate hydrolases"/>
    <property type="match status" value="2"/>
</dbReference>
<dbReference type="SMART" id="SM01132">
    <property type="entry name" value="DIL"/>
    <property type="match status" value="1"/>
</dbReference>
<proteinExistence type="inferred from homology"/>
<dbReference type="Gene3D" id="1.10.10.820">
    <property type="match status" value="1"/>
</dbReference>
<dbReference type="GO" id="GO:0005737">
    <property type="term" value="C:cytoplasm"/>
    <property type="evidence" value="ECO:0007669"/>
    <property type="project" value="TreeGrafter"/>
</dbReference>
<dbReference type="PANTHER" id="PTHR13140">
    <property type="entry name" value="MYOSIN"/>
    <property type="match status" value="1"/>
</dbReference>
<dbReference type="GO" id="GO:0016020">
    <property type="term" value="C:membrane"/>
    <property type="evidence" value="ECO:0007669"/>
    <property type="project" value="TreeGrafter"/>
</dbReference>
<gene>
    <name evidence="16" type="primary">XI-B</name>
    <name evidence="16" type="ORF">CR513_51678</name>
</gene>
<dbReference type="Gene3D" id="1.20.5.190">
    <property type="match status" value="3"/>
</dbReference>
<keyword evidence="4 10" id="KW-0067">ATP-binding</keyword>
<sequence length="1596" mass="180791">MVFISHSFGIGLVVLVESISSLPFPFSDVKLALLKMGAVGNVLQSELEFTSAAAANPVVGSHIWVEDPDVAWIDGEVLEVKGEGIKVLCTSGKTVVVKASSIYHKDTEVPPSGVDDMTKLAYLHEPGVLDNLRSRYDINEIYTYTGNILIAVNPFIKLPHLYDSHMMAQYKGAAFGELSPHPFAVADAAYRLMMNEGISQSILVSGESGAGKTESTKLLMRYLAYMGGRAAAAEGRTVEQKVLESNPVLEAFGNAKTVRNNNSSRFGKFVEIQFDQRGRISGAAIRTYLLERSRVCQVSDPERNYHCFYMLCAAPPEDIKKYKLEDPRLFHYLNQSNCFELEGLDESKEYRETRRAMDIVGISSEEQDAIFRVVAAILHLGNIEFVKGKEIDSSMPKDEKSRFHLQTAAELFMCDAKALEDSLCKRVIVTRDETITKWLDPEAAALSRDALAKIVYTRLFDWLVDKINSSIGQDPESKSLIGVLDIYGFESFKTNSFEQFCINLTNEKLQQHFNQHVFKMEQEEYKKEEIDWSYIEFVDNQDILDLIEKVFPSNSAILFMFPRSTHETFAQKLYQTFKNHKRFSKPKLSRSDFTICHYAGDVTYQTELFLDKNKDYVVAEHQALLYASKCPFVSGLFPPSTEESSKQSKFSSIGSRFKQQLQSLLETLSATEPHYIRCVKPNNLLKPAIFENKNVLLQLRCGGVMEAIRISCAGYPTRKTFDEFVDRFSLLAPEALDGSSDEVTACKRILKNVGLEGYQIGKTKVFLRAGQMADLDIRRSEILGKSASIIQRKIRSYLARQSFVMLRLSAMQIQAACRGQLARQVYKGMRQEASSLVIQRCFRMHNSRKAYKDLYTSAVSIQTGMRGMAARCELHFRRQTKAATVIQSHCRKYLAQFHFRKLKKAAILTQCAWRGKAARRELRNLKMAARETGALQAAKSKLEKQVEDLTLRLQLEKRLRVDIEEAKAQENQRLQSALQEMQHQFKETKLLLEKEREATKIAAAERVPIIQEVPVVDHALLEKLSSENEKLKNLVSSLEKKIDETEKRYEEASRIGEERLKQALDAESKIVQLKTSMQRLEEKFIDMESANHILQKQSLLNSSVKTIAEHLSSPVAEKLENGHHVAEEQKAVDTCVTPVKKFGTESDTKLRRSYMERQHESVDSLVNCVMKNIGFNHGKPIAAFTIYKCLLHWKSFEAERTSVFDRLIQMIGSEIENQDGNDHMAYWLSNTSALLFLLEQSLKSGGSANATPVRKPPNPTSLFGRMTMGFLSSPSSASLATPPLDVVRKVEAKYPALLFKQQLTAYLEKIYGIIRDNLKKDLTPVLALCIQAPRTSKGGLRSGRSFAKDSPMVHWQSIIESLNTLLCTLKENFVPPVLIQKIFSQTFSYINVQLFNSLLLRRDCCTFSNGEYVKAGLAELELWCCQAKEEYAASSWDELKHIRQAVGFLVIHQKYRISYDEIINDLCPILSVQQLYRICTLYWDGNYNTRSVSPDVLSSMRMLMAEDSNDAQSDSFLLDDSSSIPFSVDDLSTSLQEKDFSDMKPADELLENPAFQFLNDLVCFYNCLLKVDNKISCWSLPSVVHSIVKYSLLIEA</sequence>
<dbReference type="GO" id="GO:0016459">
    <property type="term" value="C:myosin complex"/>
    <property type="evidence" value="ECO:0007669"/>
    <property type="project" value="UniProtKB-KW"/>
</dbReference>
<dbReference type="GO" id="GO:0051015">
    <property type="term" value="F:actin filament binding"/>
    <property type="evidence" value="ECO:0007669"/>
    <property type="project" value="TreeGrafter"/>
</dbReference>
<dbReference type="Gene3D" id="3.40.850.10">
    <property type="entry name" value="Kinesin motor domain"/>
    <property type="match status" value="1"/>
</dbReference>